<dbReference type="PRINTS" id="PR00455">
    <property type="entry name" value="HTHTETR"/>
</dbReference>
<dbReference type="PANTHER" id="PTHR30055">
    <property type="entry name" value="HTH-TYPE TRANSCRIPTIONAL REGULATOR RUTR"/>
    <property type="match status" value="1"/>
</dbReference>
<dbReference type="PROSITE" id="PS50977">
    <property type="entry name" value="HTH_TETR_2"/>
    <property type="match status" value="1"/>
</dbReference>
<dbReference type="Pfam" id="PF00440">
    <property type="entry name" value="TetR_N"/>
    <property type="match status" value="1"/>
</dbReference>
<evidence type="ECO:0000256" key="3">
    <source>
        <dbReference type="ARBA" id="ARBA00023125"/>
    </source>
</evidence>
<evidence type="ECO:0000256" key="1">
    <source>
        <dbReference type="ARBA" id="ARBA00022491"/>
    </source>
</evidence>
<feature type="DNA-binding region" description="H-T-H motif" evidence="5">
    <location>
        <begin position="24"/>
        <end position="43"/>
    </location>
</feature>
<dbReference type="InterPro" id="IPR009057">
    <property type="entry name" value="Homeodomain-like_sf"/>
</dbReference>
<keyword evidence="4" id="KW-0804">Transcription</keyword>
<keyword evidence="8" id="KW-1185">Reference proteome</keyword>
<organism evidence="7 8">
    <name type="scientific">Nocardia testacea</name>
    <dbReference type="NCBI Taxonomy" id="248551"/>
    <lineage>
        <taxon>Bacteria</taxon>
        <taxon>Bacillati</taxon>
        <taxon>Actinomycetota</taxon>
        <taxon>Actinomycetes</taxon>
        <taxon>Mycobacteriales</taxon>
        <taxon>Nocardiaceae</taxon>
        <taxon>Nocardia</taxon>
    </lineage>
</organism>
<feature type="domain" description="HTH tetR-type" evidence="6">
    <location>
        <begin position="1"/>
        <end position="61"/>
    </location>
</feature>
<evidence type="ECO:0000256" key="5">
    <source>
        <dbReference type="PROSITE-ProRule" id="PRU00335"/>
    </source>
</evidence>
<evidence type="ECO:0000313" key="8">
    <source>
        <dbReference type="Proteomes" id="UP001611494"/>
    </source>
</evidence>
<dbReference type="SUPFAM" id="SSF46689">
    <property type="entry name" value="Homeodomain-like"/>
    <property type="match status" value="1"/>
</dbReference>
<keyword evidence="3 5" id="KW-0238">DNA-binding</keyword>
<dbReference type="InterPro" id="IPR050109">
    <property type="entry name" value="HTH-type_TetR-like_transc_reg"/>
</dbReference>
<evidence type="ECO:0000256" key="2">
    <source>
        <dbReference type="ARBA" id="ARBA00023015"/>
    </source>
</evidence>
<dbReference type="RefSeq" id="WP_397061903.1">
    <property type="nucleotide sequence ID" value="NZ_JBIRYL010000001.1"/>
</dbReference>
<dbReference type="Proteomes" id="UP001611494">
    <property type="component" value="Unassembled WGS sequence"/>
</dbReference>
<comment type="caution">
    <text evidence="7">The sequence shown here is derived from an EMBL/GenBank/DDBJ whole genome shotgun (WGS) entry which is preliminary data.</text>
</comment>
<dbReference type="InterPro" id="IPR039538">
    <property type="entry name" value="BetI_C"/>
</dbReference>
<keyword evidence="1" id="KW-0678">Repressor</keyword>
<sequence length="195" mass="20718">MGQKEQLLAGARACIVERGYANTTARDIANASGAHLASIGYHFGSKDALMNAAVLEIIEEWGDRLTHADTLGAGSPADRLERFLEGILAAGTDERRVLVASVQSYAQAEFVPELREQLRQVYNTARRDIAALVLGIERDTVSAEQAETVGSIALSLINGAVLQWLVDPADSRGASRIAAAVSALAPETSPVKPRP</sequence>
<dbReference type="InterPro" id="IPR001647">
    <property type="entry name" value="HTH_TetR"/>
</dbReference>
<gene>
    <name evidence="7" type="ORF">ACH49Z_11860</name>
</gene>
<dbReference type="Pfam" id="PF13977">
    <property type="entry name" value="TetR_C_6"/>
    <property type="match status" value="1"/>
</dbReference>
<accession>A0ABW7VVC1</accession>
<protein>
    <submittedName>
        <fullName evidence="7">TetR/AcrR family transcriptional regulator</fullName>
    </submittedName>
</protein>
<dbReference type="Gene3D" id="1.10.357.10">
    <property type="entry name" value="Tetracycline Repressor, domain 2"/>
    <property type="match status" value="1"/>
</dbReference>
<reference evidence="7 8" key="1">
    <citation type="submission" date="2024-10" db="EMBL/GenBank/DDBJ databases">
        <title>The Natural Products Discovery Center: Release of the First 8490 Sequenced Strains for Exploring Actinobacteria Biosynthetic Diversity.</title>
        <authorList>
            <person name="Kalkreuter E."/>
            <person name="Kautsar S.A."/>
            <person name="Yang D."/>
            <person name="Bader C.D."/>
            <person name="Teijaro C.N."/>
            <person name="Fluegel L."/>
            <person name="Davis C.M."/>
            <person name="Simpson J.R."/>
            <person name="Lauterbach L."/>
            <person name="Steele A.D."/>
            <person name="Gui C."/>
            <person name="Meng S."/>
            <person name="Li G."/>
            <person name="Viehrig K."/>
            <person name="Ye F."/>
            <person name="Su P."/>
            <person name="Kiefer A.F."/>
            <person name="Nichols A."/>
            <person name="Cepeda A.J."/>
            <person name="Yan W."/>
            <person name="Fan B."/>
            <person name="Jiang Y."/>
            <person name="Adhikari A."/>
            <person name="Zheng C.-J."/>
            <person name="Schuster L."/>
            <person name="Cowan T.M."/>
            <person name="Smanski M.J."/>
            <person name="Chevrette M.G."/>
            <person name="De Carvalho L.P.S."/>
            <person name="Shen B."/>
        </authorList>
    </citation>
    <scope>NUCLEOTIDE SEQUENCE [LARGE SCALE GENOMIC DNA]</scope>
    <source>
        <strain evidence="7 8">NPDC019377</strain>
    </source>
</reference>
<dbReference type="PANTHER" id="PTHR30055:SF219">
    <property type="entry name" value="TRANSCRIPTIONAL REGULATORY PROTEIN"/>
    <property type="match status" value="1"/>
</dbReference>
<name>A0ABW7VVC1_9NOCA</name>
<evidence type="ECO:0000256" key="4">
    <source>
        <dbReference type="ARBA" id="ARBA00023163"/>
    </source>
</evidence>
<dbReference type="EMBL" id="JBIRYL010000001">
    <property type="protein sequence ID" value="MFI2230535.1"/>
    <property type="molecule type" value="Genomic_DNA"/>
</dbReference>
<dbReference type="SUPFAM" id="SSF48498">
    <property type="entry name" value="Tetracyclin repressor-like, C-terminal domain"/>
    <property type="match status" value="1"/>
</dbReference>
<evidence type="ECO:0000259" key="6">
    <source>
        <dbReference type="PROSITE" id="PS50977"/>
    </source>
</evidence>
<dbReference type="InterPro" id="IPR036271">
    <property type="entry name" value="Tet_transcr_reg_TetR-rel_C_sf"/>
</dbReference>
<evidence type="ECO:0000313" key="7">
    <source>
        <dbReference type="EMBL" id="MFI2230535.1"/>
    </source>
</evidence>
<keyword evidence="2" id="KW-0805">Transcription regulation</keyword>
<proteinExistence type="predicted"/>